<dbReference type="EMBL" id="JACHGW010000005">
    <property type="protein sequence ID" value="MBB6053058.1"/>
    <property type="molecule type" value="Genomic_DNA"/>
</dbReference>
<dbReference type="InterPro" id="IPR002606">
    <property type="entry name" value="Riboflavin_kinase_bac"/>
</dbReference>
<dbReference type="CDD" id="cd02064">
    <property type="entry name" value="FAD_synthetase_N"/>
    <property type="match status" value="1"/>
</dbReference>
<keyword evidence="11" id="KW-0511">Multifunctional enzyme</keyword>
<keyword evidence="5 14" id="KW-0808">Transferase</keyword>
<dbReference type="NCBIfam" id="NF004160">
    <property type="entry name" value="PRK05627.1-3"/>
    <property type="match status" value="1"/>
</dbReference>
<dbReference type="PANTHER" id="PTHR22749">
    <property type="entry name" value="RIBOFLAVIN KINASE/FMN ADENYLYLTRANSFERASE"/>
    <property type="match status" value="1"/>
</dbReference>
<comment type="catalytic activity">
    <reaction evidence="12 14">
        <text>riboflavin + ATP = FMN + ADP + H(+)</text>
        <dbReference type="Rhea" id="RHEA:14357"/>
        <dbReference type="ChEBI" id="CHEBI:15378"/>
        <dbReference type="ChEBI" id="CHEBI:30616"/>
        <dbReference type="ChEBI" id="CHEBI:57986"/>
        <dbReference type="ChEBI" id="CHEBI:58210"/>
        <dbReference type="ChEBI" id="CHEBI:456216"/>
        <dbReference type="EC" id="2.7.1.26"/>
    </reaction>
</comment>
<keyword evidence="6 14" id="KW-0548">Nucleotidyltransferase</keyword>
<keyword evidence="9 14" id="KW-0274">FAD</keyword>
<evidence type="ECO:0000313" key="17">
    <source>
        <dbReference type="Proteomes" id="UP000520814"/>
    </source>
</evidence>
<gene>
    <name evidence="16" type="ORF">HNQ39_004890</name>
</gene>
<evidence type="ECO:0000256" key="4">
    <source>
        <dbReference type="ARBA" id="ARBA00022643"/>
    </source>
</evidence>
<proteinExistence type="inferred from homology"/>
<dbReference type="Gene3D" id="2.40.30.30">
    <property type="entry name" value="Riboflavin kinase-like"/>
    <property type="match status" value="1"/>
</dbReference>
<dbReference type="Gene3D" id="3.40.50.620">
    <property type="entry name" value="HUPs"/>
    <property type="match status" value="1"/>
</dbReference>
<evidence type="ECO:0000256" key="6">
    <source>
        <dbReference type="ARBA" id="ARBA00022695"/>
    </source>
</evidence>
<keyword evidence="3 14" id="KW-0285">Flavoprotein</keyword>
<dbReference type="SUPFAM" id="SSF52374">
    <property type="entry name" value="Nucleotidylyl transferase"/>
    <property type="match status" value="1"/>
</dbReference>
<dbReference type="InterPro" id="IPR023465">
    <property type="entry name" value="Riboflavin_kinase_dom_sf"/>
</dbReference>
<sequence>MRAITIGVFDGVHRGHQALLATARASGLPVTALTFDPHPAALLSPARTPKLLGTLAERTALLKAAGAERVEVIPFDPAFAALTPAAFIEQVLRPVQPEWIVVGDDFRFGCERRGDVETLRAAGLRVEAVPGVFVDGVPARSTVIRQMLSGGQVAEAARLLGRPYTLSGEVVHGRKLGRTIGYPTANLASDPRVLIPAPGVYAGQATLADGRVFRAAISIGTNPTVTENGPLTVEAFLLEGFDEDLYGQVLTLSFVHFLRGTVKFDGLDALLQQMAADVAWIESCPLAPVERGNEYES</sequence>
<dbReference type="UniPathway" id="UPA00276">
    <property type="reaction ID" value="UER00406"/>
</dbReference>
<evidence type="ECO:0000259" key="15">
    <source>
        <dbReference type="SMART" id="SM00904"/>
    </source>
</evidence>
<keyword evidence="8 14" id="KW-0418">Kinase</keyword>
<comment type="caution">
    <text evidence="16">The sequence shown here is derived from an EMBL/GenBank/DDBJ whole genome shotgun (WGS) entry which is preliminary data.</text>
</comment>
<dbReference type="AlphaFoldDB" id="A0A7W9W8S8"/>
<dbReference type="SUPFAM" id="SSF82114">
    <property type="entry name" value="Riboflavin kinase-like"/>
    <property type="match status" value="1"/>
</dbReference>
<dbReference type="GO" id="GO:0008531">
    <property type="term" value="F:riboflavin kinase activity"/>
    <property type="evidence" value="ECO:0007669"/>
    <property type="project" value="UniProtKB-UniRule"/>
</dbReference>
<dbReference type="PIRSF" id="PIRSF004491">
    <property type="entry name" value="FAD_Synth"/>
    <property type="match status" value="1"/>
</dbReference>
<dbReference type="EC" id="2.7.1.26" evidence="14"/>
<dbReference type="GO" id="GO:0009398">
    <property type="term" value="P:FMN biosynthetic process"/>
    <property type="evidence" value="ECO:0007669"/>
    <property type="project" value="UniProtKB-UniRule"/>
</dbReference>
<dbReference type="UniPathway" id="UPA00277">
    <property type="reaction ID" value="UER00407"/>
</dbReference>
<dbReference type="InterPro" id="IPR015865">
    <property type="entry name" value="Riboflavin_kinase_bac/euk"/>
</dbReference>
<evidence type="ECO:0000256" key="1">
    <source>
        <dbReference type="ARBA" id="ARBA00004726"/>
    </source>
</evidence>
<protein>
    <recommendedName>
        <fullName evidence="14">Riboflavin biosynthesis protein</fullName>
    </recommendedName>
    <domain>
        <recommendedName>
            <fullName evidence="14">Riboflavin kinase</fullName>
            <ecNumber evidence="14">2.7.1.26</ecNumber>
        </recommendedName>
        <alternativeName>
            <fullName evidence="14">Flavokinase</fullName>
        </alternativeName>
    </domain>
    <domain>
        <recommendedName>
            <fullName evidence="14">FMN adenylyltransferase</fullName>
            <ecNumber evidence="14">2.7.7.2</ecNumber>
        </recommendedName>
        <alternativeName>
            <fullName evidence="14">FAD pyrophosphorylase</fullName>
        </alternativeName>
        <alternativeName>
            <fullName evidence="14">FAD synthase</fullName>
        </alternativeName>
    </domain>
</protein>
<evidence type="ECO:0000256" key="10">
    <source>
        <dbReference type="ARBA" id="ARBA00022840"/>
    </source>
</evidence>
<evidence type="ECO:0000256" key="5">
    <source>
        <dbReference type="ARBA" id="ARBA00022679"/>
    </source>
</evidence>
<evidence type="ECO:0000256" key="14">
    <source>
        <dbReference type="PIRNR" id="PIRNR004491"/>
    </source>
</evidence>
<organism evidence="16 17">
    <name type="scientific">Armatimonas rosea</name>
    <dbReference type="NCBI Taxonomy" id="685828"/>
    <lineage>
        <taxon>Bacteria</taxon>
        <taxon>Bacillati</taxon>
        <taxon>Armatimonadota</taxon>
        <taxon>Armatimonadia</taxon>
        <taxon>Armatimonadales</taxon>
        <taxon>Armatimonadaceae</taxon>
        <taxon>Armatimonas</taxon>
    </lineage>
</organism>
<dbReference type="Proteomes" id="UP000520814">
    <property type="component" value="Unassembled WGS sequence"/>
</dbReference>
<dbReference type="SMART" id="SM00904">
    <property type="entry name" value="Flavokinase"/>
    <property type="match status" value="1"/>
</dbReference>
<keyword evidence="4 14" id="KW-0288">FMN</keyword>
<dbReference type="GO" id="GO:0003919">
    <property type="term" value="F:FMN adenylyltransferase activity"/>
    <property type="evidence" value="ECO:0007669"/>
    <property type="project" value="UniProtKB-UniRule"/>
</dbReference>
<keyword evidence="10 14" id="KW-0067">ATP-binding</keyword>
<dbReference type="NCBIfam" id="TIGR00083">
    <property type="entry name" value="ribF"/>
    <property type="match status" value="1"/>
</dbReference>
<name>A0A7W9W8S8_ARMRO</name>
<comment type="similarity">
    <text evidence="14">Belongs to the ribF family.</text>
</comment>
<dbReference type="InterPro" id="IPR014729">
    <property type="entry name" value="Rossmann-like_a/b/a_fold"/>
</dbReference>
<dbReference type="GO" id="GO:0009231">
    <property type="term" value="P:riboflavin biosynthetic process"/>
    <property type="evidence" value="ECO:0007669"/>
    <property type="project" value="InterPro"/>
</dbReference>
<feature type="domain" description="Riboflavin kinase" evidence="15">
    <location>
        <begin position="159"/>
        <end position="282"/>
    </location>
</feature>
<comment type="pathway">
    <text evidence="1 14">Cofactor biosynthesis; FAD biosynthesis; FAD from FMN: step 1/1.</text>
</comment>
<evidence type="ECO:0000256" key="11">
    <source>
        <dbReference type="ARBA" id="ARBA00023268"/>
    </source>
</evidence>
<dbReference type="PANTHER" id="PTHR22749:SF6">
    <property type="entry name" value="RIBOFLAVIN KINASE"/>
    <property type="match status" value="1"/>
</dbReference>
<dbReference type="EC" id="2.7.7.2" evidence="14"/>
<keyword evidence="17" id="KW-1185">Reference proteome</keyword>
<dbReference type="Pfam" id="PF06574">
    <property type="entry name" value="FAD_syn"/>
    <property type="match status" value="1"/>
</dbReference>
<evidence type="ECO:0000256" key="3">
    <source>
        <dbReference type="ARBA" id="ARBA00022630"/>
    </source>
</evidence>
<comment type="catalytic activity">
    <reaction evidence="13 14">
        <text>FMN + ATP + H(+) = FAD + diphosphate</text>
        <dbReference type="Rhea" id="RHEA:17237"/>
        <dbReference type="ChEBI" id="CHEBI:15378"/>
        <dbReference type="ChEBI" id="CHEBI:30616"/>
        <dbReference type="ChEBI" id="CHEBI:33019"/>
        <dbReference type="ChEBI" id="CHEBI:57692"/>
        <dbReference type="ChEBI" id="CHEBI:58210"/>
        <dbReference type="EC" id="2.7.7.2"/>
    </reaction>
</comment>
<dbReference type="GO" id="GO:0005524">
    <property type="term" value="F:ATP binding"/>
    <property type="evidence" value="ECO:0007669"/>
    <property type="project" value="UniProtKB-UniRule"/>
</dbReference>
<dbReference type="InterPro" id="IPR015864">
    <property type="entry name" value="FAD_synthase"/>
</dbReference>
<evidence type="ECO:0000313" key="16">
    <source>
        <dbReference type="EMBL" id="MBB6053058.1"/>
    </source>
</evidence>
<dbReference type="InterPro" id="IPR023468">
    <property type="entry name" value="Riboflavin_kinase"/>
</dbReference>
<evidence type="ECO:0000256" key="13">
    <source>
        <dbReference type="ARBA" id="ARBA00049494"/>
    </source>
</evidence>
<evidence type="ECO:0000256" key="9">
    <source>
        <dbReference type="ARBA" id="ARBA00022827"/>
    </source>
</evidence>
<reference evidence="16 17" key="1">
    <citation type="submission" date="2020-08" db="EMBL/GenBank/DDBJ databases">
        <title>Genomic Encyclopedia of Type Strains, Phase IV (KMG-IV): sequencing the most valuable type-strain genomes for metagenomic binning, comparative biology and taxonomic classification.</title>
        <authorList>
            <person name="Goeker M."/>
        </authorList>
    </citation>
    <scope>NUCLEOTIDE SEQUENCE [LARGE SCALE GENOMIC DNA]</scope>
    <source>
        <strain evidence="16 17">DSM 23562</strain>
    </source>
</reference>
<keyword evidence="7 14" id="KW-0547">Nucleotide-binding</keyword>
<accession>A0A7W9W8S8</accession>
<evidence type="ECO:0000256" key="12">
    <source>
        <dbReference type="ARBA" id="ARBA00047880"/>
    </source>
</evidence>
<comment type="pathway">
    <text evidence="2 14">Cofactor biosynthesis; FMN biosynthesis; FMN from riboflavin (ATP route): step 1/1.</text>
</comment>
<evidence type="ECO:0000256" key="2">
    <source>
        <dbReference type="ARBA" id="ARBA00005201"/>
    </source>
</evidence>
<evidence type="ECO:0000256" key="8">
    <source>
        <dbReference type="ARBA" id="ARBA00022777"/>
    </source>
</evidence>
<evidence type="ECO:0000256" key="7">
    <source>
        <dbReference type="ARBA" id="ARBA00022741"/>
    </source>
</evidence>
<dbReference type="RefSeq" id="WP_221290291.1">
    <property type="nucleotide sequence ID" value="NZ_JACHGW010000005.1"/>
</dbReference>
<dbReference type="GO" id="GO:0006747">
    <property type="term" value="P:FAD biosynthetic process"/>
    <property type="evidence" value="ECO:0007669"/>
    <property type="project" value="UniProtKB-UniRule"/>
</dbReference>
<dbReference type="Pfam" id="PF01687">
    <property type="entry name" value="Flavokinase"/>
    <property type="match status" value="1"/>
</dbReference>